<dbReference type="Gene3D" id="2.60.40.10">
    <property type="entry name" value="Immunoglobulins"/>
    <property type="match status" value="2"/>
</dbReference>
<dbReference type="PANTHER" id="PTHR44427">
    <property type="entry name" value="CARCINOEMBRYONIC ANTIGEN-RELATED CELL ADHESION MOLECULE 19"/>
    <property type="match status" value="1"/>
</dbReference>
<protein>
    <submittedName>
        <fullName evidence="7">Hemicentin-1-like</fullName>
    </submittedName>
</protein>
<evidence type="ECO:0000256" key="4">
    <source>
        <dbReference type="SAM" id="SignalP"/>
    </source>
</evidence>
<dbReference type="SUPFAM" id="SSF48726">
    <property type="entry name" value="Immunoglobulin"/>
    <property type="match status" value="2"/>
</dbReference>
<feature type="domain" description="Ig-like" evidence="5">
    <location>
        <begin position="131"/>
        <end position="217"/>
    </location>
</feature>
<evidence type="ECO:0000256" key="2">
    <source>
        <dbReference type="ARBA" id="ARBA00023180"/>
    </source>
</evidence>
<sequence>MFITSVILLAVLTTTLAGTTITVPGSPITTIETTTTILECTYTTTGVYISTTWFKGSTIRDSVAVILKESGIIYNQPGFTRHGIQDQASLVINNTQLSDADKYWCLITAIGGSEEESITLTVTAATPPSEPTIAVTGGNPSNVGSLVRLKCTSNGTPTPIYTWLRDNLPLPALIRYQLNSDNSRLTIDPTDKDDNGKTFTCQVTNGKGSKDEDITLSIQ</sequence>
<dbReference type="InterPro" id="IPR050831">
    <property type="entry name" value="CEA_cell_adhesion"/>
</dbReference>
<dbReference type="InterPro" id="IPR013106">
    <property type="entry name" value="Ig_V-set"/>
</dbReference>
<dbReference type="SMART" id="SM00409">
    <property type="entry name" value="IG"/>
    <property type="match status" value="2"/>
</dbReference>
<dbReference type="RefSeq" id="XP_006823694.1">
    <property type="nucleotide sequence ID" value="XM_006823631.1"/>
</dbReference>
<keyword evidence="6" id="KW-1185">Reference proteome</keyword>
<proteinExistence type="inferred from homology"/>
<feature type="non-terminal residue" evidence="7">
    <location>
        <position position="219"/>
    </location>
</feature>
<comment type="similarity">
    <text evidence="3">Belongs to the immunoglobulin superfamily. CEA family.</text>
</comment>
<dbReference type="Proteomes" id="UP000694865">
    <property type="component" value="Unplaced"/>
</dbReference>
<dbReference type="InterPro" id="IPR036179">
    <property type="entry name" value="Ig-like_dom_sf"/>
</dbReference>
<organism evidence="6 7">
    <name type="scientific">Saccoglossus kowalevskii</name>
    <name type="common">Acorn worm</name>
    <dbReference type="NCBI Taxonomy" id="10224"/>
    <lineage>
        <taxon>Eukaryota</taxon>
        <taxon>Metazoa</taxon>
        <taxon>Hemichordata</taxon>
        <taxon>Enteropneusta</taxon>
        <taxon>Harrimaniidae</taxon>
        <taxon>Saccoglossus</taxon>
    </lineage>
</organism>
<reference evidence="7" key="1">
    <citation type="submission" date="2025-08" db="UniProtKB">
        <authorList>
            <consortium name="RefSeq"/>
        </authorList>
    </citation>
    <scope>IDENTIFICATION</scope>
    <source>
        <tissue evidence="7">Testes</tissue>
    </source>
</reference>
<dbReference type="InterPro" id="IPR003599">
    <property type="entry name" value="Ig_sub"/>
</dbReference>
<dbReference type="Pfam" id="PF13927">
    <property type="entry name" value="Ig_3"/>
    <property type="match status" value="1"/>
</dbReference>
<feature type="signal peptide" evidence="4">
    <location>
        <begin position="1"/>
        <end position="17"/>
    </location>
</feature>
<dbReference type="Pfam" id="PF07686">
    <property type="entry name" value="V-set"/>
    <property type="match status" value="1"/>
</dbReference>
<evidence type="ECO:0000256" key="3">
    <source>
        <dbReference type="ARBA" id="ARBA00038222"/>
    </source>
</evidence>
<evidence type="ECO:0000313" key="6">
    <source>
        <dbReference type="Proteomes" id="UP000694865"/>
    </source>
</evidence>
<dbReference type="InterPro" id="IPR007110">
    <property type="entry name" value="Ig-like_dom"/>
</dbReference>
<dbReference type="SMART" id="SM00408">
    <property type="entry name" value="IGc2"/>
    <property type="match status" value="2"/>
</dbReference>
<keyword evidence="2" id="KW-0325">Glycoprotein</keyword>
<gene>
    <name evidence="7" type="primary">LOC102806383</name>
</gene>
<dbReference type="CDD" id="cd00096">
    <property type="entry name" value="Ig"/>
    <property type="match status" value="1"/>
</dbReference>
<accession>A0ABM0MUK3</accession>
<feature type="domain" description="Ig-like" evidence="5">
    <location>
        <begin position="18"/>
        <end position="121"/>
    </location>
</feature>
<feature type="chain" id="PRO_5045670877" evidence="4">
    <location>
        <begin position="18"/>
        <end position="219"/>
    </location>
</feature>
<dbReference type="PANTHER" id="PTHR44427:SF5">
    <property type="entry name" value="V-SET AND IMMUNOGLOBULIN DOMAIN-CONTAINING PROTEIN 10-LIKE"/>
    <property type="match status" value="1"/>
</dbReference>
<evidence type="ECO:0000313" key="7">
    <source>
        <dbReference type="RefSeq" id="XP_006823694.1"/>
    </source>
</evidence>
<evidence type="ECO:0000256" key="1">
    <source>
        <dbReference type="ARBA" id="ARBA00022729"/>
    </source>
</evidence>
<name>A0ABM0MUK3_SACKO</name>
<dbReference type="PROSITE" id="PS50835">
    <property type="entry name" value="IG_LIKE"/>
    <property type="match status" value="2"/>
</dbReference>
<keyword evidence="1 4" id="KW-0732">Signal</keyword>
<dbReference type="InterPro" id="IPR003598">
    <property type="entry name" value="Ig_sub2"/>
</dbReference>
<evidence type="ECO:0000259" key="5">
    <source>
        <dbReference type="PROSITE" id="PS50835"/>
    </source>
</evidence>
<dbReference type="GeneID" id="102806383"/>
<dbReference type="InterPro" id="IPR013783">
    <property type="entry name" value="Ig-like_fold"/>
</dbReference>